<comment type="caution">
    <text evidence="4">The sequence shown here is derived from an EMBL/GenBank/DDBJ whole genome shotgun (WGS) entry which is preliminary data.</text>
</comment>
<dbReference type="Gene3D" id="3.40.50.2300">
    <property type="match status" value="1"/>
</dbReference>
<evidence type="ECO:0000256" key="1">
    <source>
        <dbReference type="ARBA" id="ARBA00022741"/>
    </source>
</evidence>
<sequence length="417" mass="43847">MGAEPWLLREAPDAPRGATPGLPLGDRPGFLAFVADEASETALRGGLPKLLGDVQIRRGDARVAARVLEREPTPGVLLVDISGIADPLQALEALAAVCTPDVRVLAIGDQADIGFYRRLTRDLGVAEYLHKPLTRDMVARLFGPQLAGEAAAAAAEALSRGSHVVAVCGARGGCGATTIAVNLAVQLSESSRGHVALLDLHLRGGTAGLMLGVRPGTGLRVALEEPDRVDALFLDRVGIPIDDRLRLIAADEPMDSMPKPSEVGVQRVLEMLRHRFNFVVLDLPMPPTPAGMIALAAARHCVLVLGPDIAGIRDTLALRKLVNTGGSSRATIVLNRAGLPGGLKLKLVEEGLGMAPDVVIPDLPRHLPRAANLGRPAVRETPALRRAMEPLMQEIAAVAASGIPSSFFARLFGGKRA</sequence>
<feature type="region of interest" description="Disordered" evidence="3">
    <location>
        <begin position="1"/>
        <end position="21"/>
    </location>
</feature>
<reference evidence="4 5" key="1">
    <citation type="submission" date="2018-06" db="EMBL/GenBank/DDBJ databases">
        <title>Genomic Encyclopedia of Archaeal and Bacterial Type Strains, Phase II (KMG-II): from individual species to whole genera.</title>
        <authorList>
            <person name="Goeker M."/>
        </authorList>
    </citation>
    <scope>NUCLEOTIDE SEQUENCE [LARGE SCALE GENOMIC DNA]</scope>
    <source>
        <strain evidence="4 5">DSM 24525</strain>
    </source>
</reference>
<dbReference type="InterPro" id="IPR011006">
    <property type="entry name" value="CheY-like_superfamily"/>
</dbReference>
<dbReference type="Proteomes" id="UP000249688">
    <property type="component" value="Unassembled WGS sequence"/>
</dbReference>
<dbReference type="PANTHER" id="PTHR43384">
    <property type="entry name" value="SEPTUM SITE-DETERMINING PROTEIN MIND HOMOLOG, CHLOROPLASTIC-RELATED"/>
    <property type="match status" value="1"/>
</dbReference>
<protein>
    <submittedName>
        <fullName evidence="4">Pilus assembly protein CpaE</fullName>
    </submittedName>
</protein>
<dbReference type="GO" id="GO:0005829">
    <property type="term" value="C:cytosol"/>
    <property type="evidence" value="ECO:0007669"/>
    <property type="project" value="TreeGrafter"/>
</dbReference>
<gene>
    <name evidence="4" type="ORF">C8P66_105160</name>
</gene>
<dbReference type="Gene3D" id="3.40.50.300">
    <property type="entry name" value="P-loop containing nucleotide triphosphate hydrolases"/>
    <property type="match status" value="1"/>
</dbReference>
<dbReference type="GO" id="GO:0016887">
    <property type="term" value="F:ATP hydrolysis activity"/>
    <property type="evidence" value="ECO:0007669"/>
    <property type="project" value="TreeGrafter"/>
</dbReference>
<dbReference type="EMBL" id="QKYU01000005">
    <property type="protein sequence ID" value="PZW48411.1"/>
    <property type="molecule type" value="Genomic_DNA"/>
</dbReference>
<organism evidence="4 5">
    <name type="scientific">Humitalea rosea</name>
    <dbReference type="NCBI Taxonomy" id="990373"/>
    <lineage>
        <taxon>Bacteria</taxon>
        <taxon>Pseudomonadati</taxon>
        <taxon>Pseudomonadota</taxon>
        <taxon>Alphaproteobacteria</taxon>
        <taxon>Acetobacterales</taxon>
        <taxon>Roseomonadaceae</taxon>
        <taxon>Humitalea</taxon>
    </lineage>
</organism>
<dbReference type="GO" id="GO:0051782">
    <property type="term" value="P:negative regulation of cell division"/>
    <property type="evidence" value="ECO:0007669"/>
    <property type="project" value="TreeGrafter"/>
</dbReference>
<dbReference type="Pfam" id="PF10609">
    <property type="entry name" value="ParA"/>
    <property type="match status" value="1"/>
</dbReference>
<dbReference type="InterPro" id="IPR050625">
    <property type="entry name" value="ParA/MinD_ATPase"/>
</dbReference>
<accession>A0A2W7IR15</accession>
<evidence type="ECO:0000256" key="2">
    <source>
        <dbReference type="ARBA" id="ARBA00022840"/>
    </source>
</evidence>
<name>A0A2W7IR15_9PROT</name>
<evidence type="ECO:0000256" key="3">
    <source>
        <dbReference type="SAM" id="MobiDB-lite"/>
    </source>
</evidence>
<keyword evidence="2" id="KW-0067">ATP-binding</keyword>
<dbReference type="InterPro" id="IPR027417">
    <property type="entry name" value="P-loop_NTPase"/>
</dbReference>
<dbReference type="SUPFAM" id="SSF52540">
    <property type="entry name" value="P-loop containing nucleoside triphosphate hydrolases"/>
    <property type="match status" value="1"/>
</dbReference>
<dbReference type="PANTHER" id="PTHR43384:SF6">
    <property type="entry name" value="SEPTUM SITE-DETERMINING PROTEIN MIND HOMOLOG, CHLOROPLASTIC"/>
    <property type="match status" value="1"/>
</dbReference>
<keyword evidence="1" id="KW-0547">Nucleotide-binding</keyword>
<evidence type="ECO:0000313" key="4">
    <source>
        <dbReference type="EMBL" id="PZW48411.1"/>
    </source>
</evidence>
<dbReference type="InterPro" id="IPR033756">
    <property type="entry name" value="YlxH/NBP35"/>
</dbReference>
<evidence type="ECO:0000313" key="5">
    <source>
        <dbReference type="Proteomes" id="UP000249688"/>
    </source>
</evidence>
<dbReference type="GO" id="GO:0009898">
    <property type="term" value="C:cytoplasmic side of plasma membrane"/>
    <property type="evidence" value="ECO:0007669"/>
    <property type="project" value="TreeGrafter"/>
</dbReference>
<proteinExistence type="predicted"/>
<dbReference type="AlphaFoldDB" id="A0A2W7IR15"/>
<dbReference type="RefSeq" id="WP_158537118.1">
    <property type="nucleotide sequence ID" value="NZ_QKYU01000005.1"/>
</dbReference>
<keyword evidence="5" id="KW-1185">Reference proteome</keyword>
<dbReference type="GO" id="GO:0005524">
    <property type="term" value="F:ATP binding"/>
    <property type="evidence" value="ECO:0007669"/>
    <property type="project" value="UniProtKB-KW"/>
</dbReference>
<dbReference type="OrthoDB" id="9783172at2"/>
<dbReference type="SUPFAM" id="SSF52172">
    <property type="entry name" value="CheY-like"/>
    <property type="match status" value="1"/>
</dbReference>